<gene>
    <name evidence="2" type="ORF">O3P16_17475</name>
</gene>
<feature type="domain" description="NadR/Ttd14 AAA" evidence="1">
    <location>
        <begin position="9"/>
        <end position="173"/>
    </location>
</feature>
<sequence length="185" mass="21683">MNLRKNNCYVITGGPGVGKTKLLNELAKHGFKVVPEDAREIIKKETENGGDGLPWKNKERYTYLMLEKAFENYKSVSYDEIEPYFFDRGILDAICYAGMIELTIPCDIEKIVRNSLYNKKVFMLPPWKEIYHTDSERKQDWEEAILTFEKMKETYINYGYEIIEVPKDIVENRATFVLNNINSSR</sequence>
<dbReference type="InterPro" id="IPR027417">
    <property type="entry name" value="P-loop_NTPase"/>
</dbReference>
<evidence type="ECO:0000313" key="3">
    <source>
        <dbReference type="Proteomes" id="UP001210231"/>
    </source>
</evidence>
<evidence type="ECO:0000259" key="1">
    <source>
        <dbReference type="Pfam" id="PF13521"/>
    </source>
</evidence>
<name>A0ABT4UP27_9BACT</name>
<dbReference type="InterPro" id="IPR038727">
    <property type="entry name" value="NadR/Ttd14_AAA_dom"/>
</dbReference>
<accession>A0ABT4UP27</accession>
<evidence type="ECO:0000313" key="2">
    <source>
        <dbReference type="EMBL" id="MDA3616607.1"/>
    </source>
</evidence>
<dbReference type="Pfam" id="PF13521">
    <property type="entry name" value="AAA_28"/>
    <property type="match status" value="1"/>
</dbReference>
<dbReference type="Proteomes" id="UP001210231">
    <property type="component" value="Unassembled WGS sequence"/>
</dbReference>
<dbReference type="RefSeq" id="WP_407032937.1">
    <property type="nucleotide sequence ID" value="NZ_JAQGEF010000036.1"/>
</dbReference>
<organism evidence="2 3">
    <name type="scientific">Polluticaenibacter yanchengensis</name>
    <dbReference type="NCBI Taxonomy" id="3014562"/>
    <lineage>
        <taxon>Bacteria</taxon>
        <taxon>Pseudomonadati</taxon>
        <taxon>Bacteroidota</taxon>
        <taxon>Chitinophagia</taxon>
        <taxon>Chitinophagales</taxon>
        <taxon>Chitinophagaceae</taxon>
        <taxon>Polluticaenibacter</taxon>
    </lineage>
</organism>
<dbReference type="Gene3D" id="3.40.50.300">
    <property type="entry name" value="P-loop containing nucleotide triphosphate hydrolases"/>
    <property type="match status" value="1"/>
</dbReference>
<proteinExistence type="predicted"/>
<keyword evidence="3" id="KW-1185">Reference proteome</keyword>
<protein>
    <submittedName>
        <fullName evidence="2">AAA family ATPase</fullName>
    </submittedName>
</protein>
<reference evidence="2 3" key="1">
    <citation type="submission" date="2022-12" db="EMBL/GenBank/DDBJ databases">
        <title>Chitinophagaceae gen. sp. nov., a new member of the family Chitinophagaceae, isolated from soil in a chemical factory.</title>
        <authorList>
            <person name="Ke Z."/>
        </authorList>
    </citation>
    <scope>NUCLEOTIDE SEQUENCE [LARGE SCALE GENOMIC DNA]</scope>
    <source>
        <strain evidence="2 3">LY-5</strain>
    </source>
</reference>
<dbReference type="SUPFAM" id="SSF52540">
    <property type="entry name" value="P-loop containing nucleoside triphosphate hydrolases"/>
    <property type="match status" value="1"/>
</dbReference>
<dbReference type="EMBL" id="JAQGEF010000036">
    <property type="protein sequence ID" value="MDA3616607.1"/>
    <property type="molecule type" value="Genomic_DNA"/>
</dbReference>
<comment type="caution">
    <text evidence="2">The sequence shown here is derived from an EMBL/GenBank/DDBJ whole genome shotgun (WGS) entry which is preliminary data.</text>
</comment>